<keyword evidence="3" id="KW-1185">Reference proteome</keyword>
<accession>A0AAN7HS44</accession>
<feature type="domain" description="F-box" evidence="1">
    <location>
        <begin position="1"/>
        <end position="63"/>
    </location>
</feature>
<reference evidence="2 3" key="1">
    <citation type="submission" date="2022-11" db="EMBL/GenBank/DDBJ databases">
        <title>Mucor velutinosus strain NIH1002 WGS.</title>
        <authorList>
            <person name="Subramanian P."/>
            <person name="Mullikin J.C."/>
            <person name="Segre J.A."/>
            <person name="Zelazny A.M."/>
        </authorList>
    </citation>
    <scope>NUCLEOTIDE SEQUENCE [LARGE SCALE GENOMIC DNA]</scope>
    <source>
        <strain evidence="2 3">NIH1002</strain>
    </source>
</reference>
<dbReference type="InterPro" id="IPR001810">
    <property type="entry name" value="F-box_dom"/>
</dbReference>
<name>A0AAN7HS44_9FUNG</name>
<evidence type="ECO:0000259" key="1">
    <source>
        <dbReference type="PROSITE" id="PS50181"/>
    </source>
</evidence>
<comment type="caution">
    <text evidence="2">The sequence shown here is derived from an EMBL/GenBank/DDBJ whole genome shotgun (WGS) entry which is preliminary data.</text>
</comment>
<dbReference type="Gene3D" id="1.20.1280.50">
    <property type="match status" value="1"/>
</dbReference>
<evidence type="ECO:0000313" key="3">
    <source>
        <dbReference type="Proteomes" id="UP001304243"/>
    </source>
</evidence>
<dbReference type="Proteomes" id="UP001304243">
    <property type="component" value="Unassembled WGS sequence"/>
</dbReference>
<evidence type="ECO:0000313" key="2">
    <source>
        <dbReference type="EMBL" id="KAK4513275.1"/>
    </source>
</evidence>
<proteinExistence type="predicted"/>
<dbReference type="RefSeq" id="XP_064679941.1">
    <property type="nucleotide sequence ID" value="XM_064831028.1"/>
</dbReference>
<protein>
    <recommendedName>
        <fullName evidence="1">F-box domain-containing protein</fullName>
    </recommendedName>
</protein>
<dbReference type="InterPro" id="IPR036047">
    <property type="entry name" value="F-box-like_dom_sf"/>
</dbReference>
<organism evidence="2 3">
    <name type="scientific">Mucor velutinosus</name>
    <dbReference type="NCBI Taxonomy" id="708070"/>
    <lineage>
        <taxon>Eukaryota</taxon>
        <taxon>Fungi</taxon>
        <taxon>Fungi incertae sedis</taxon>
        <taxon>Mucoromycota</taxon>
        <taxon>Mucoromycotina</taxon>
        <taxon>Mucoromycetes</taxon>
        <taxon>Mucorales</taxon>
        <taxon>Mucorineae</taxon>
        <taxon>Mucoraceae</taxon>
        <taxon>Mucor</taxon>
    </lineage>
</organism>
<dbReference type="EMBL" id="JASEJX010000018">
    <property type="protein sequence ID" value="KAK4513275.1"/>
    <property type="molecule type" value="Genomic_DNA"/>
</dbReference>
<dbReference type="PROSITE" id="PS50181">
    <property type="entry name" value="FBOX"/>
    <property type="match status" value="1"/>
</dbReference>
<sequence length="359" mass="40720">MTHITSLPAELLSAIFDTIDSNHQLAECRLVCKHWNDPAARSMFGNTIVITSDKTASRLFRHLFLDPCKIPLIRHLSFELDDNHLPMNTYKLLLLAVHPNIVNLTGFANSERFFKALFDIIDKSSQEFTQLETMPSYTGLDVDFNTTVALKLKKSLMYPIVVLGGQTTPAAKDFLRNLDQFPKFDMVILRGHLDGLEWLEDLLRCNPHLDGLGIGNLVIKDFLADMRGLQGVVSWLTSNVQQEGALEFILIDSPMFRPEALMYFCYKYPNMKYIQLKGKIWLPEGRAATDDDVFTTLTLILDAVKKIECKVIRLVLPRNTSLLAVMKFLPKREEDLEVSIEDIGGQNEVVLSLTDVMVD</sequence>
<dbReference type="SUPFAM" id="SSF81383">
    <property type="entry name" value="F-box domain"/>
    <property type="match status" value="1"/>
</dbReference>
<dbReference type="GeneID" id="89955529"/>
<dbReference type="AlphaFoldDB" id="A0AAN7HS44"/>
<gene>
    <name evidence="2" type="ORF">ATC70_011843</name>
</gene>
<dbReference type="Pfam" id="PF12937">
    <property type="entry name" value="F-box-like"/>
    <property type="match status" value="1"/>
</dbReference>